<feature type="domain" description="Peptidase S1" evidence="2">
    <location>
        <begin position="61"/>
        <end position="300"/>
    </location>
</feature>
<dbReference type="SUPFAM" id="SSF89372">
    <property type="entry name" value="Fucose-specific lectin"/>
    <property type="match status" value="1"/>
</dbReference>
<dbReference type="Gene3D" id="2.40.10.10">
    <property type="entry name" value="Trypsin-like serine proteases"/>
    <property type="match status" value="1"/>
</dbReference>
<dbReference type="PROSITE" id="PS50240">
    <property type="entry name" value="TRYPSIN_DOM"/>
    <property type="match status" value="1"/>
</dbReference>
<dbReference type="PRINTS" id="PR00722">
    <property type="entry name" value="CHYMOTRYPSIN"/>
</dbReference>
<keyword evidence="4" id="KW-1185">Reference proteome</keyword>
<keyword evidence="3" id="KW-0378">Hydrolase</keyword>
<dbReference type="RefSeq" id="WP_382420942.1">
    <property type="nucleotide sequence ID" value="NZ_JBHSCW010000001.1"/>
</dbReference>
<dbReference type="InterPro" id="IPR001314">
    <property type="entry name" value="Peptidase_S1A"/>
</dbReference>
<feature type="chain" id="PRO_5045966855" evidence="1">
    <location>
        <begin position="29"/>
        <end position="600"/>
    </location>
</feature>
<evidence type="ECO:0000313" key="3">
    <source>
        <dbReference type="EMBL" id="MFC4350609.1"/>
    </source>
</evidence>
<reference evidence="4" key="1">
    <citation type="journal article" date="2019" name="Int. J. Syst. Evol. Microbiol.">
        <title>The Global Catalogue of Microorganisms (GCM) 10K type strain sequencing project: providing services to taxonomists for standard genome sequencing and annotation.</title>
        <authorList>
            <consortium name="The Broad Institute Genomics Platform"/>
            <consortium name="The Broad Institute Genome Sequencing Center for Infectious Disease"/>
            <person name="Wu L."/>
            <person name="Ma J."/>
        </authorList>
    </citation>
    <scope>NUCLEOTIDE SEQUENCE [LARGE SCALE GENOMIC DNA]</scope>
    <source>
        <strain evidence="4">CECT 8472</strain>
    </source>
</reference>
<dbReference type="PANTHER" id="PTHR24260:SF136">
    <property type="entry name" value="GH08193P-RELATED"/>
    <property type="match status" value="1"/>
</dbReference>
<organism evidence="3 4">
    <name type="scientific">Fodinicurvata halophila</name>
    <dbReference type="NCBI Taxonomy" id="1419723"/>
    <lineage>
        <taxon>Bacteria</taxon>
        <taxon>Pseudomonadati</taxon>
        <taxon>Pseudomonadota</taxon>
        <taxon>Alphaproteobacteria</taxon>
        <taxon>Rhodospirillales</taxon>
        <taxon>Rhodovibrionaceae</taxon>
        <taxon>Fodinicurvata</taxon>
    </lineage>
</organism>
<dbReference type="InterPro" id="IPR001254">
    <property type="entry name" value="Trypsin_dom"/>
</dbReference>
<dbReference type="PANTHER" id="PTHR24260">
    <property type="match status" value="1"/>
</dbReference>
<dbReference type="InterPro" id="IPR009003">
    <property type="entry name" value="Peptidase_S1_PA"/>
</dbReference>
<sequence length="600" mass="65293">MPRSKAVLQTGLLAVSICAMSLCASPQAQDTIDSTQFELSNATRDLDDPISNAVVMVGGGCTGTLIAPRIVVTAGHCVNHSAPMSGLPATNDGGTDWEMPGQWYPLFDYANGLRIRFGNDRNNFQYTARAHFYNHPGFADVIMLGLDKPVPLSVAIPMPVMTEVPGDRNPGRFWRGKTFTMVGWGGTDTTSAPRFRQKATGTYEDYPHTSFGTRRPNQMLVRGAGGTQVIPGDSGGPLFWSRLPGTFHATRVLVGTAQGTESVGGRYFVSWGPGGTDGGGNERPDLGAWYERVLREGVDWQPIDRRLPPDTENIAACHTGDLYALTGNDALWRARNLGEAAWQRLRRLPGAKSISCGADIVYFQKDNRELWYITGSGDLRQAGRPHAADRIAATEDPTLDFPRLWALNDDRTLWENMSSGSDGGWDRVGRPYAARDIAAVRQALFAVNDDGSFWRNTERGQDAAWVRLGEAPVGMQDLAAANDGQSDRYWLVAGGTDRTLHRGRIAKGGDIPEQVQAPASKIFRKPEYGGYRVDWCRRWGNDCGKPAADAFCVLAGYDEATAQSSALNIGDRSPTYVIGAGRVCSDESCDGFARIVCRAD</sequence>
<dbReference type="PROSITE" id="PS00134">
    <property type="entry name" value="TRYPSIN_HIS"/>
    <property type="match status" value="1"/>
</dbReference>
<keyword evidence="1" id="KW-0732">Signal</keyword>
<protein>
    <submittedName>
        <fullName evidence="3">Trypsin-like serine protease</fullName>
        <ecNumber evidence="3">3.4.21.-</ecNumber>
    </submittedName>
</protein>
<dbReference type="EMBL" id="JBHSCW010000001">
    <property type="protein sequence ID" value="MFC4350609.1"/>
    <property type="molecule type" value="Genomic_DNA"/>
</dbReference>
<comment type="caution">
    <text evidence="3">The sequence shown here is derived from an EMBL/GenBank/DDBJ whole genome shotgun (WGS) entry which is preliminary data.</text>
</comment>
<name>A0ABV8UHW4_9PROT</name>
<dbReference type="SUPFAM" id="SSF50494">
    <property type="entry name" value="Trypsin-like serine proteases"/>
    <property type="match status" value="1"/>
</dbReference>
<dbReference type="GO" id="GO:0016787">
    <property type="term" value="F:hydrolase activity"/>
    <property type="evidence" value="ECO:0007669"/>
    <property type="project" value="UniProtKB-KW"/>
</dbReference>
<proteinExistence type="predicted"/>
<evidence type="ECO:0000256" key="1">
    <source>
        <dbReference type="SAM" id="SignalP"/>
    </source>
</evidence>
<accession>A0ABV8UHW4</accession>
<feature type="signal peptide" evidence="1">
    <location>
        <begin position="1"/>
        <end position="28"/>
    </location>
</feature>
<evidence type="ECO:0000259" key="2">
    <source>
        <dbReference type="PROSITE" id="PS50240"/>
    </source>
</evidence>
<dbReference type="Pfam" id="PF00089">
    <property type="entry name" value="Trypsin"/>
    <property type="match status" value="1"/>
</dbReference>
<dbReference type="InterPro" id="IPR043504">
    <property type="entry name" value="Peptidase_S1_PA_chymotrypsin"/>
</dbReference>
<dbReference type="EC" id="3.4.21.-" evidence="3"/>
<evidence type="ECO:0000313" key="4">
    <source>
        <dbReference type="Proteomes" id="UP001595799"/>
    </source>
</evidence>
<gene>
    <name evidence="3" type="ORF">ACFOW6_03520</name>
</gene>
<dbReference type="Proteomes" id="UP001595799">
    <property type="component" value="Unassembled WGS sequence"/>
</dbReference>
<dbReference type="InterPro" id="IPR051333">
    <property type="entry name" value="CLIP_Serine_Protease"/>
</dbReference>
<dbReference type="InterPro" id="IPR018114">
    <property type="entry name" value="TRYPSIN_HIS"/>
</dbReference>